<accession>A0A1G9TJZ4</accession>
<dbReference type="RefSeq" id="WP_091218593.1">
    <property type="nucleotide sequence ID" value="NZ_FNHE01000006.1"/>
</dbReference>
<dbReference type="SUPFAM" id="SSF56300">
    <property type="entry name" value="Metallo-dependent phosphatases"/>
    <property type="match status" value="1"/>
</dbReference>
<feature type="domain" description="Calcineurin-like phosphoesterase" evidence="1">
    <location>
        <begin position="186"/>
        <end position="382"/>
    </location>
</feature>
<dbReference type="GO" id="GO:0016791">
    <property type="term" value="F:phosphatase activity"/>
    <property type="evidence" value="ECO:0007669"/>
    <property type="project" value="TreeGrafter"/>
</dbReference>
<dbReference type="Pfam" id="PF16542">
    <property type="entry name" value="PNKP_ligase"/>
    <property type="match status" value="1"/>
</dbReference>
<dbReference type="Pfam" id="PF13671">
    <property type="entry name" value="AAA_33"/>
    <property type="match status" value="1"/>
</dbReference>
<dbReference type="SUPFAM" id="SSF56091">
    <property type="entry name" value="DNA ligase/mRNA capping enzyme, catalytic domain"/>
    <property type="match status" value="1"/>
</dbReference>
<dbReference type="EMBL" id="FNHE01000006">
    <property type="protein sequence ID" value="SDM47990.1"/>
    <property type="molecule type" value="Genomic_DNA"/>
</dbReference>
<dbReference type="InterPro" id="IPR032380">
    <property type="entry name" value="PNKP_ligase_dom"/>
</dbReference>
<dbReference type="GO" id="GO:0005737">
    <property type="term" value="C:cytoplasm"/>
    <property type="evidence" value="ECO:0007669"/>
    <property type="project" value="TreeGrafter"/>
</dbReference>
<dbReference type="STRING" id="1137991.SAMN05660642_02539"/>
<organism evidence="3 4">
    <name type="scientific">Geodermatophilus siccatus</name>
    <dbReference type="NCBI Taxonomy" id="1137991"/>
    <lineage>
        <taxon>Bacteria</taxon>
        <taxon>Bacillati</taxon>
        <taxon>Actinomycetota</taxon>
        <taxon>Actinomycetes</taxon>
        <taxon>Geodermatophilales</taxon>
        <taxon>Geodermatophilaceae</taxon>
        <taxon>Geodermatophilus</taxon>
    </lineage>
</organism>
<dbReference type="Pfam" id="PF00149">
    <property type="entry name" value="Metallophos"/>
    <property type="match status" value="1"/>
</dbReference>
<dbReference type="NCBIfam" id="TIGR04075">
    <property type="entry name" value="bacter_Pnkp"/>
    <property type="match status" value="1"/>
</dbReference>
<dbReference type="Proteomes" id="UP000198680">
    <property type="component" value="Unassembled WGS sequence"/>
</dbReference>
<dbReference type="Gene3D" id="3.60.21.10">
    <property type="match status" value="1"/>
</dbReference>
<evidence type="ECO:0000259" key="2">
    <source>
        <dbReference type="Pfam" id="PF16542"/>
    </source>
</evidence>
<dbReference type="InterPro" id="IPR027417">
    <property type="entry name" value="P-loop_NTPase"/>
</dbReference>
<reference evidence="4" key="1">
    <citation type="submission" date="2016-10" db="EMBL/GenBank/DDBJ databases">
        <authorList>
            <person name="Varghese N."/>
            <person name="Submissions S."/>
        </authorList>
    </citation>
    <scope>NUCLEOTIDE SEQUENCE [LARGE SCALE GENOMIC DNA]</scope>
    <source>
        <strain evidence="4">DSM 45419</strain>
    </source>
</reference>
<dbReference type="InterPro" id="IPR029052">
    <property type="entry name" value="Metallo-depent_PP-like"/>
</dbReference>
<dbReference type="OrthoDB" id="9807890at2"/>
<evidence type="ECO:0000313" key="3">
    <source>
        <dbReference type="EMBL" id="SDM47990.1"/>
    </source>
</evidence>
<proteinExistence type="predicted"/>
<dbReference type="AlphaFoldDB" id="A0A1G9TJZ4"/>
<keyword evidence="4" id="KW-1185">Reference proteome</keyword>
<name>A0A1G9TJZ4_9ACTN</name>
<dbReference type="InterPro" id="IPR050126">
    <property type="entry name" value="Ap4A_hydrolase"/>
</dbReference>
<evidence type="ECO:0000259" key="1">
    <source>
        <dbReference type="Pfam" id="PF00149"/>
    </source>
</evidence>
<dbReference type="CDD" id="cd07423">
    <property type="entry name" value="MPP_Prp_like"/>
    <property type="match status" value="1"/>
</dbReference>
<dbReference type="Gene3D" id="3.40.50.300">
    <property type="entry name" value="P-loop containing nucleotide triphosphate hydrolases"/>
    <property type="match status" value="1"/>
</dbReference>
<evidence type="ECO:0000313" key="4">
    <source>
        <dbReference type="Proteomes" id="UP000198680"/>
    </source>
</evidence>
<dbReference type="SUPFAM" id="SSF52540">
    <property type="entry name" value="P-loop containing nucleoside triphosphate hydrolases"/>
    <property type="match status" value="1"/>
</dbReference>
<feature type="domain" description="Polynucleotide kinase-phosphatase ligase" evidence="2">
    <location>
        <begin position="476"/>
        <end position="839"/>
    </location>
</feature>
<dbReference type="InterPro" id="IPR004843">
    <property type="entry name" value="Calcineurin-like_PHP"/>
</dbReference>
<protein>
    <submittedName>
        <fullName evidence="3">Protein phosphatase</fullName>
    </submittedName>
</protein>
<dbReference type="Gene3D" id="3.30.470.30">
    <property type="entry name" value="DNA ligase/mRNA capping enzyme"/>
    <property type="match status" value="2"/>
</dbReference>
<sequence length="844" mass="91766">MTAGPRTVVVPELSLVVLIGVSGSGKSTFARRHFAPTQVLSSDSCRGLVADDENDQSATPAAFALLHHIAGIRLRGGRLTVVDATNVKAEDRASLVRLAREHDVLPVAIVLDVPESECLARNALRPDRDLAPGVIRRQRADLRRGLRGLGREGFRKVHVLDGTEEIERAVVTYEKQYNDRREDTGPFDVVGDVHGCRAELEELLGALGYDLRRDEQGRAVDADHPAGRRAVFVGDLVDRGPDSPGVLRLVMGMVAAGHALCVPGNHEDKLVRALRGRNVQVTHGLERTLAQLEAEDEGFRREVEAFCSGLVSHYVLDGGALVVAHAGLEESLQGRSSARVRDFALYGETTGETDEFGLPVRHPWATRYHGRATVLYGHTPVPTPEWVNNTLCLDTGCVFGGRLTALRYPERELVGVAARQVYYEPARPFPPAGEAAPLTEARRRDDVLDVEDVLGKRVVETRLAGRVTVREENAAAAIEVMSRFAVAPEQLLHLPPTMSPSATSTRPGLLEHPAEAFAYYRTEGVAEVVCQEKHMGSRAVALVRRDGSGVLHTRTGRSCFGPGLTAAFLARLGDAVDGAGLFAELGTDWVLLDAELLPWSAKAGDLIRSQYAAVGAAARTALPAAVSALEQAAARGLEVADLLDRQRRRTADAEGFTGVYRRYCWPTDGLTGVALAPFQLLATAGTTHADRPHAWHLALADRLAEADPELVRGTRWLPVDVTDPASEAGATAWWEEMTATGGEGMVVKPAGNLTRGRRGVVQPGLKVRGREYLRLVYGPDYTEPQHLERLRERSLGRKRGLALREYALGLEGLERLARGEPLWRVHECVFAVLALESEPVDPRL</sequence>
<dbReference type="InterPro" id="IPR041780">
    <property type="entry name" value="MPP_PrpE-like"/>
</dbReference>
<dbReference type="InterPro" id="IPR024028">
    <property type="entry name" value="PNKP_bac"/>
</dbReference>
<dbReference type="PANTHER" id="PTHR42850:SF7">
    <property type="entry name" value="BIS(5'-NUCLEOSYL)-TETRAPHOSPHATASE PRPE [ASYMMETRICAL]"/>
    <property type="match status" value="1"/>
</dbReference>
<gene>
    <name evidence="3" type="ORF">SAMN05660642_02539</name>
</gene>
<dbReference type="PANTHER" id="PTHR42850">
    <property type="entry name" value="METALLOPHOSPHOESTERASE"/>
    <property type="match status" value="1"/>
</dbReference>